<sequence>MLSIDVDPVVFPTSNRTAYRVTYFPIVSYSQGEYPDMEAPLDGGHRVGDYHIPIAHSEDGAPDPFPHQVVFDCEVGSPITRLSWPCLLTIRLSTMLMLYAPIRRVIGVKASFPVVQRVFRLAQELSSGEGGSNAESISPHMVFGGDGDEVEDWDVEDYDEGEGDLDWFNSFFFSSTSVQDSVRRSCRVVSDVEVRCSAQISGTPGLAGNPRKHARGSIIRYSTYILL</sequence>
<dbReference type="GeneID" id="85364199"/>
<reference evidence="1" key="1">
    <citation type="submission" date="2023-06" db="EMBL/GenBank/DDBJ databases">
        <authorList>
            <consortium name="Lawrence Berkeley National Laboratory"/>
            <person name="Ahrendt S."/>
            <person name="Sahu N."/>
            <person name="Indic B."/>
            <person name="Wong-Bajracharya J."/>
            <person name="Merenyi Z."/>
            <person name="Ke H.-M."/>
            <person name="Monk M."/>
            <person name="Kocsube S."/>
            <person name="Drula E."/>
            <person name="Lipzen A."/>
            <person name="Balint B."/>
            <person name="Henrissat B."/>
            <person name="Andreopoulos B."/>
            <person name="Martin F.M."/>
            <person name="Harder C.B."/>
            <person name="Rigling D."/>
            <person name="Ford K.L."/>
            <person name="Foster G.D."/>
            <person name="Pangilinan J."/>
            <person name="Papanicolaou A."/>
            <person name="Barry K."/>
            <person name="LaButti K."/>
            <person name="Viragh M."/>
            <person name="Koriabine M."/>
            <person name="Yan M."/>
            <person name="Riley R."/>
            <person name="Champramary S."/>
            <person name="Plett K.L."/>
            <person name="Tsai I.J."/>
            <person name="Slot J."/>
            <person name="Sipos G."/>
            <person name="Plett J."/>
            <person name="Nagy L.G."/>
            <person name="Grigoriev I.V."/>
        </authorList>
    </citation>
    <scope>NUCLEOTIDE SEQUENCE</scope>
    <source>
        <strain evidence="1">CCBAS 213</strain>
    </source>
</reference>
<dbReference type="RefSeq" id="XP_060334302.1">
    <property type="nucleotide sequence ID" value="XM_060480651.1"/>
</dbReference>
<keyword evidence="2" id="KW-1185">Reference proteome</keyword>
<comment type="caution">
    <text evidence="1">The sequence shown here is derived from an EMBL/GenBank/DDBJ whole genome shotgun (WGS) entry which is preliminary data.</text>
</comment>
<dbReference type="Proteomes" id="UP001175211">
    <property type="component" value="Unassembled WGS sequence"/>
</dbReference>
<dbReference type="EMBL" id="JAUEPS010000008">
    <property type="protein sequence ID" value="KAK0462836.1"/>
    <property type="molecule type" value="Genomic_DNA"/>
</dbReference>
<organism evidence="1 2">
    <name type="scientific">Armillaria tabescens</name>
    <name type="common">Ringless honey mushroom</name>
    <name type="synonym">Agaricus tabescens</name>
    <dbReference type="NCBI Taxonomy" id="1929756"/>
    <lineage>
        <taxon>Eukaryota</taxon>
        <taxon>Fungi</taxon>
        <taxon>Dikarya</taxon>
        <taxon>Basidiomycota</taxon>
        <taxon>Agaricomycotina</taxon>
        <taxon>Agaricomycetes</taxon>
        <taxon>Agaricomycetidae</taxon>
        <taxon>Agaricales</taxon>
        <taxon>Marasmiineae</taxon>
        <taxon>Physalacriaceae</taxon>
        <taxon>Desarmillaria</taxon>
    </lineage>
</organism>
<name>A0AA39T3Y3_ARMTA</name>
<evidence type="ECO:0000313" key="1">
    <source>
        <dbReference type="EMBL" id="KAK0462836.1"/>
    </source>
</evidence>
<dbReference type="AlphaFoldDB" id="A0AA39T3Y3"/>
<gene>
    <name evidence="1" type="ORF">EV420DRAFT_1761209</name>
</gene>
<proteinExistence type="predicted"/>
<protein>
    <submittedName>
        <fullName evidence="1">Uncharacterized protein</fullName>
    </submittedName>
</protein>
<accession>A0AA39T3Y3</accession>
<evidence type="ECO:0000313" key="2">
    <source>
        <dbReference type="Proteomes" id="UP001175211"/>
    </source>
</evidence>